<feature type="compositionally biased region" description="Basic and acidic residues" evidence="13">
    <location>
        <begin position="8"/>
        <end position="27"/>
    </location>
</feature>
<keyword evidence="6 14" id="KW-0812">Transmembrane</keyword>
<dbReference type="GeneID" id="27330856"/>
<dbReference type="GO" id="GO:0000329">
    <property type="term" value="C:fungal-type vacuole membrane"/>
    <property type="evidence" value="ECO:0007669"/>
    <property type="project" value="TreeGrafter"/>
</dbReference>
<feature type="domain" description="Enoyl reductase (ER)" evidence="15">
    <location>
        <begin position="541"/>
        <end position="883"/>
    </location>
</feature>
<dbReference type="PANTHER" id="PTHR31806:SF8">
    <property type="entry name" value="TRANSPORTER, PUTATIVE (AFU_ORTHOLOGUE AFUA_2G03000)-RELATED"/>
    <property type="match status" value="1"/>
</dbReference>
<evidence type="ECO:0000256" key="2">
    <source>
        <dbReference type="ARBA" id="ARBA00004141"/>
    </source>
</evidence>
<dbReference type="SUPFAM" id="SSF50129">
    <property type="entry name" value="GroES-like"/>
    <property type="match status" value="1"/>
</dbReference>
<dbReference type="InterPro" id="IPR011032">
    <property type="entry name" value="GroES-like_sf"/>
</dbReference>
<dbReference type="PANTHER" id="PTHR31806">
    <property type="entry name" value="PURINE-CYTOSINE PERMEASE FCY2-RELATED"/>
    <property type="match status" value="1"/>
</dbReference>
<keyword evidence="9 14" id="KW-1133">Transmembrane helix</keyword>
<comment type="similarity">
    <text evidence="12">Belongs to the zinc-containing alcohol dehydrogenase family.</text>
</comment>
<dbReference type="InterPro" id="IPR026030">
    <property type="entry name" value="Pur-cyt_permease_Fcy2/21/22"/>
</dbReference>
<feature type="transmembrane region" description="Helical" evidence="14">
    <location>
        <begin position="298"/>
        <end position="323"/>
    </location>
</feature>
<dbReference type="InterPro" id="IPR013149">
    <property type="entry name" value="ADH-like_C"/>
</dbReference>
<keyword evidence="10" id="KW-0560">Oxidoreductase</keyword>
<feature type="transmembrane region" description="Helical" evidence="14">
    <location>
        <begin position="230"/>
        <end position="249"/>
    </location>
</feature>
<feature type="transmembrane region" description="Helical" evidence="14">
    <location>
        <begin position="269"/>
        <end position="291"/>
    </location>
</feature>
<dbReference type="Proteomes" id="UP000053328">
    <property type="component" value="Unassembled WGS sequence"/>
</dbReference>
<evidence type="ECO:0000256" key="12">
    <source>
        <dbReference type="RuleBase" id="RU361277"/>
    </source>
</evidence>
<reference evidence="16 17" key="1">
    <citation type="submission" date="2015-01" db="EMBL/GenBank/DDBJ databases">
        <title>The Genome Sequence of Exophiala spinifera CBS89968.</title>
        <authorList>
            <consortium name="The Broad Institute Genomics Platform"/>
            <person name="Cuomo C."/>
            <person name="de Hoog S."/>
            <person name="Gorbushina A."/>
            <person name="Stielow B."/>
            <person name="Teixiera M."/>
            <person name="Abouelleil A."/>
            <person name="Chapman S.B."/>
            <person name="Priest M."/>
            <person name="Young S.K."/>
            <person name="Wortman J."/>
            <person name="Nusbaum C."/>
            <person name="Birren B."/>
        </authorList>
    </citation>
    <scope>NUCLEOTIDE SEQUENCE [LARGE SCALE GENOMIC DNA]</scope>
    <source>
        <strain evidence="16 17">CBS 89968</strain>
    </source>
</reference>
<dbReference type="RefSeq" id="XP_016236801.1">
    <property type="nucleotide sequence ID" value="XM_016378124.1"/>
</dbReference>
<feature type="transmembrane region" description="Helical" evidence="14">
    <location>
        <begin position="462"/>
        <end position="484"/>
    </location>
</feature>
<dbReference type="CDD" id="cd08278">
    <property type="entry name" value="benzyl_alcohol_DH"/>
    <property type="match status" value="1"/>
</dbReference>
<evidence type="ECO:0000256" key="4">
    <source>
        <dbReference type="ARBA" id="ARBA00022448"/>
    </source>
</evidence>
<dbReference type="FunFam" id="3.40.50.720:FF:000003">
    <property type="entry name" value="S-(hydroxymethyl)glutathione dehydrogenase"/>
    <property type="match status" value="1"/>
</dbReference>
<dbReference type="InterPro" id="IPR001248">
    <property type="entry name" value="Pur-cyt_permease"/>
</dbReference>
<dbReference type="HOGENOM" id="CLU_325720_0_0_1"/>
<dbReference type="GO" id="GO:0008270">
    <property type="term" value="F:zinc ion binding"/>
    <property type="evidence" value="ECO:0007669"/>
    <property type="project" value="InterPro"/>
</dbReference>
<keyword evidence="11 14" id="KW-0472">Membrane</keyword>
<comment type="subcellular location">
    <subcellularLocation>
        <location evidence="2">Membrane</location>
        <topology evidence="2">Multi-pass membrane protein</topology>
    </subcellularLocation>
</comment>
<evidence type="ECO:0000256" key="14">
    <source>
        <dbReference type="SAM" id="Phobius"/>
    </source>
</evidence>
<dbReference type="OrthoDB" id="5428495at2759"/>
<dbReference type="GO" id="GO:0022857">
    <property type="term" value="F:transmembrane transporter activity"/>
    <property type="evidence" value="ECO:0007669"/>
    <property type="project" value="InterPro"/>
</dbReference>
<evidence type="ECO:0000256" key="8">
    <source>
        <dbReference type="ARBA" id="ARBA00022833"/>
    </source>
</evidence>
<comment type="similarity">
    <text evidence="3">Belongs to the purine-cytosine permease (2.A.39) family.</text>
</comment>
<proteinExistence type="inferred from homology"/>
<keyword evidence="17" id="KW-1185">Reference proteome</keyword>
<evidence type="ECO:0000256" key="10">
    <source>
        <dbReference type="ARBA" id="ARBA00023002"/>
    </source>
</evidence>
<dbReference type="AlphaFoldDB" id="A0A0D2BDB2"/>
<dbReference type="GO" id="GO:0016491">
    <property type="term" value="F:oxidoreductase activity"/>
    <property type="evidence" value="ECO:0007669"/>
    <property type="project" value="UniProtKB-KW"/>
</dbReference>
<evidence type="ECO:0000256" key="5">
    <source>
        <dbReference type="ARBA" id="ARBA00022553"/>
    </source>
</evidence>
<dbReference type="Gene3D" id="3.90.180.10">
    <property type="entry name" value="Medium-chain alcohol dehydrogenases, catalytic domain"/>
    <property type="match status" value="1"/>
</dbReference>
<dbReference type="Pfam" id="PF08240">
    <property type="entry name" value="ADH_N"/>
    <property type="match status" value="1"/>
</dbReference>
<evidence type="ECO:0000313" key="16">
    <source>
        <dbReference type="EMBL" id="KIW16585.1"/>
    </source>
</evidence>
<evidence type="ECO:0000259" key="15">
    <source>
        <dbReference type="SMART" id="SM00829"/>
    </source>
</evidence>
<dbReference type="Gene3D" id="3.40.50.720">
    <property type="entry name" value="NAD(P)-binding Rossmann-like Domain"/>
    <property type="match status" value="1"/>
</dbReference>
<evidence type="ECO:0000256" key="13">
    <source>
        <dbReference type="SAM" id="MobiDB-lite"/>
    </source>
</evidence>
<dbReference type="VEuPathDB" id="FungiDB:PV08_03773"/>
<protein>
    <recommendedName>
        <fullName evidence="15">Enoyl reductase (ER) domain-containing protein</fullName>
    </recommendedName>
</protein>
<dbReference type="STRING" id="91928.A0A0D2BDB2"/>
<evidence type="ECO:0000256" key="1">
    <source>
        <dbReference type="ARBA" id="ARBA00001947"/>
    </source>
</evidence>
<dbReference type="SMART" id="SM00829">
    <property type="entry name" value="PKS_ER"/>
    <property type="match status" value="1"/>
</dbReference>
<feature type="transmembrane region" description="Helical" evidence="14">
    <location>
        <begin position="167"/>
        <end position="186"/>
    </location>
</feature>
<name>A0A0D2BDB2_9EURO</name>
<dbReference type="InterPro" id="IPR020843">
    <property type="entry name" value="ER"/>
</dbReference>
<dbReference type="FunFam" id="1.10.4160.10:FF:000002">
    <property type="entry name" value="Purine-cytosine permease fcyB"/>
    <property type="match status" value="1"/>
</dbReference>
<organism evidence="16 17">
    <name type="scientific">Exophiala spinifera</name>
    <dbReference type="NCBI Taxonomy" id="91928"/>
    <lineage>
        <taxon>Eukaryota</taxon>
        <taxon>Fungi</taxon>
        <taxon>Dikarya</taxon>
        <taxon>Ascomycota</taxon>
        <taxon>Pezizomycotina</taxon>
        <taxon>Eurotiomycetes</taxon>
        <taxon>Chaetothyriomycetidae</taxon>
        <taxon>Chaetothyriales</taxon>
        <taxon>Herpotrichiellaceae</taxon>
        <taxon>Exophiala</taxon>
    </lineage>
</organism>
<feature type="transmembrane region" description="Helical" evidence="14">
    <location>
        <begin position="89"/>
        <end position="111"/>
    </location>
</feature>
<dbReference type="GO" id="GO:0005886">
    <property type="term" value="C:plasma membrane"/>
    <property type="evidence" value="ECO:0007669"/>
    <property type="project" value="TreeGrafter"/>
</dbReference>
<dbReference type="GO" id="GO:0015851">
    <property type="term" value="P:nucleobase transport"/>
    <property type="evidence" value="ECO:0007669"/>
    <property type="project" value="UniProtKB-ARBA"/>
</dbReference>
<evidence type="ECO:0000313" key="17">
    <source>
        <dbReference type="Proteomes" id="UP000053328"/>
    </source>
</evidence>
<feature type="transmembrane region" description="Helical" evidence="14">
    <location>
        <begin position="355"/>
        <end position="374"/>
    </location>
</feature>
<keyword evidence="4" id="KW-0813">Transport</keyword>
<evidence type="ECO:0000256" key="6">
    <source>
        <dbReference type="ARBA" id="ARBA00022692"/>
    </source>
</evidence>
<dbReference type="Pfam" id="PF02133">
    <property type="entry name" value="Transp_cyt_pur"/>
    <property type="match status" value="1"/>
</dbReference>
<feature type="transmembrane region" description="Helical" evidence="14">
    <location>
        <begin position="395"/>
        <end position="417"/>
    </location>
</feature>
<dbReference type="SUPFAM" id="SSF51735">
    <property type="entry name" value="NAD(P)-binding Rossmann-fold domains"/>
    <property type="match status" value="1"/>
</dbReference>
<feature type="transmembrane region" description="Helical" evidence="14">
    <location>
        <begin position="423"/>
        <end position="441"/>
    </location>
</feature>
<gene>
    <name evidence="16" type="ORF">PV08_03773</name>
</gene>
<dbReference type="InterPro" id="IPR013154">
    <property type="entry name" value="ADH-like_N"/>
</dbReference>
<feature type="transmembrane region" description="Helical" evidence="14">
    <location>
        <begin position="198"/>
        <end position="218"/>
    </location>
</feature>
<dbReference type="PROSITE" id="PS00059">
    <property type="entry name" value="ADH_ZINC"/>
    <property type="match status" value="1"/>
</dbReference>
<feature type="region of interest" description="Disordered" evidence="13">
    <location>
        <begin position="1"/>
        <end position="34"/>
    </location>
</feature>
<keyword evidence="7 12" id="KW-0479">Metal-binding</keyword>
<keyword evidence="8 12" id="KW-0862">Zinc</keyword>
<accession>A0A0D2BDB2</accession>
<dbReference type="Gene3D" id="1.10.4160.10">
    <property type="entry name" value="Hydantoin permease"/>
    <property type="match status" value="1"/>
</dbReference>
<dbReference type="InterPro" id="IPR002328">
    <property type="entry name" value="ADH_Zn_CS"/>
</dbReference>
<sequence>MTNSLESSSRDEKDAATTDTHIHESRHQHPTPHDYLSAVENGLIEDIPPPSNFAQRWALKLEQLAGVEARGVERVPEAIRAPHASLKDYLQMCVIWFSANVTMNNMIIGFLGPLLFEVGLKDAMILGAFGAYLGAAGTGYLSTFGPASGNRTMVCARYTMGWWPSKICVLFNIVIMLGYGLIDVLLSGQILSAVNGHGLTVIVGTIVSAIVTLFVVLFGIKLFHTYERYAFIPQVMVLLILIGVAGQYFDTSSETFGNASERAADRMSFFFLAVSASIAWTPSSADFYVYFPPTSNRLAVFACTTIGLGTSCAFTYLIGVGIASGALARDDWMAAYENGGAGALLVEAFRPLGSFGDFCAVIVALGLIANNIPGTYSSALSFQLLGRWMRKLPRIFWTVVGVIIYTVCACAGRNHLFEVFQNFLALLGYFVVIYIAITLEEEFIFRRKSGYDWAAWNDPKKLPLGIAAFVAFCVGWVGAVLGMWQTYFTGPLGKTVGFGIDLGIPLAFSWSALAYPGLRYLELKFIEKDIPTRALVVDEPGGSFRLREVILDEVRRNEVLDLVVQEGGMPGPFPAVFGHEGAGVVRRVGSDVSHLQVGDLVLLSFSSCMRCSTCAEGRKGFCAHITNINFGGARGFDDSPIRLPNGQHVRGQFFGQSSFSELAIVDVRSVVKYDGREKDLSFLAPLGCGYHTGAGTVLNVLKPKPNSSMAVFGLGAVGLAALMTAKNENVQDIIAVDIVKSKLELASSLGATYCVDSKKEDLLTAIRAKFPDGIDFVIDTTGVITAINTGIKALGHAGTLALVGVPRPGAQIQGDGLELLTSCKTVLGSIQGASDPQKILPYLVEQYREGKFPVDKLCKVYPASEIDQAISDIKSGKVIKPVLAW</sequence>
<evidence type="ECO:0000256" key="11">
    <source>
        <dbReference type="ARBA" id="ARBA00023136"/>
    </source>
</evidence>
<evidence type="ECO:0000256" key="9">
    <source>
        <dbReference type="ARBA" id="ARBA00022989"/>
    </source>
</evidence>
<dbReference type="InterPro" id="IPR036291">
    <property type="entry name" value="NAD(P)-bd_dom_sf"/>
</dbReference>
<dbReference type="Pfam" id="PF00107">
    <property type="entry name" value="ADH_zinc_N"/>
    <property type="match status" value="1"/>
</dbReference>
<keyword evidence="5" id="KW-0597">Phosphoprotein</keyword>
<evidence type="ECO:0000256" key="3">
    <source>
        <dbReference type="ARBA" id="ARBA00008974"/>
    </source>
</evidence>
<evidence type="ECO:0000256" key="7">
    <source>
        <dbReference type="ARBA" id="ARBA00022723"/>
    </source>
</evidence>
<feature type="transmembrane region" description="Helical" evidence="14">
    <location>
        <begin position="123"/>
        <end position="146"/>
    </location>
</feature>
<dbReference type="EMBL" id="KN847494">
    <property type="protein sequence ID" value="KIW16585.1"/>
    <property type="molecule type" value="Genomic_DNA"/>
</dbReference>
<comment type="cofactor">
    <cofactor evidence="1 12">
        <name>Zn(2+)</name>
        <dbReference type="ChEBI" id="CHEBI:29105"/>
    </cofactor>
</comment>